<reference evidence="2 3" key="1">
    <citation type="submission" date="2017-06" db="EMBL/GenBank/DDBJ databases">
        <title>Cmopartive genomic analysis of Ambrosia Fusariam Clade fungi.</title>
        <authorList>
            <person name="Stajich J.E."/>
            <person name="Carrillo J."/>
            <person name="Kijimoto T."/>
            <person name="Eskalen A."/>
            <person name="O'Donnell K."/>
            <person name="Kasson M."/>
        </authorList>
    </citation>
    <scope>NUCLEOTIDE SEQUENCE [LARGE SCALE GENOMIC DNA]</scope>
    <source>
        <strain evidence="2 3">NRRL 20438</strain>
    </source>
</reference>
<feature type="compositionally biased region" description="Basic and acidic residues" evidence="1">
    <location>
        <begin position="44"/>
        <end position="62"/>
    </location>
</feature>
<keyword evidence="3" id="KW-1185">Reference proteome</keyword>
<sequence>MCRARHKWQDGLMMDDICRRVHLVANRKLTRVSAGRPAFFEERDDDVHAEEGQKAREVREPDAVSELWRNGRRAEGGSKRRQRTRQAVGLVEGDVLELPWEQLEWSLEDGITPLAHGDLEHEAAVYERLRPI</sequence>
<proteinExistence type="predicted"/>
<accession>A0A428S0E5</accession>
<protein>
    <submittedName>
        <fullName evidence="2">Uncharacterized protein</fullName>
    </submittedName>
</protein>
<dbReference type="EMBL" id="NIZV01000656">
    <property type="protein sequence ID" value="RSL83328.1"/>
    <property type="molecule type" value="Genomic_DNA"/>
</dbReference>
<feature type="region of interest" description="Disordered" evidence="1">
    <location>
        <begin position="44"/>
        <end position="85"/>
    </location>
</feature>
<evidence type="ECO:0000256" key="1">
    <source>
        <dbReference type="SAM" id="MobiDB-lite"/>
    </source>
</evidence>
<comment type="caution">
    <text evidence="2">The sequence shown here is derived from an EMBL/GenBank/DDBJ whole genome shotgun (WGS) entry which is preliminary data.</text>
</comment>
<organism evidence="2 3">
    <name type="scientific">Fusarium ambrosium</name>
    <dbReference type="NCBI Taxonomy" id="131363"/>
    <lineage>
        <taxon>Eukaryota</taxon>
        <taxon>Fungi</taxon>
        <taxon>Dikarya</taxon>
        <taxon>Ascomycota</taxon>
        <taxon>Pezizomycotina</taxon>
        <taxon>Sordariomycetes</taxon>
        <taxon>Hypocreomycetidae</taxon>
        <taxon>Hypocreales</taxon>
        <taxon>Nectriaceae</taxon>
        <taxon>Fusarium</taxon>
        <taxon>Fusarium solani species complex</taxon>
    </lineage>
</organism>
<evidence type="ECO:0000313" key="3">
    <source>
        <dbReference type="Proteomes" id="UP000288429"/>
    </source>
</evidence>
<dbReference type="AlphaFoldDB" id="A0A428S0E5"/>
<name>A0A428S0E5_9HYPO</name>
<dbReference type="Proteomes" id="UP000288429">
    <property type="component" value="Unassembled WGS sequence"/>
</dbReference>
<gene>
    <name evidence="2" type="ORF">CDV31_016839</name>
</gene>
<evidence type="ECO:0000313" key="2">
    <source>
        <dbReference type="EMBL" id="RSL83328.1"/>
    </source>
</evidence>